<dbReference type="PRINTS" id="PR00481">
    <property type="entry name" value="LAMNOPPTDASE"/>
</dbReference>
<organism evidence="8">
    <name type="scientific">hydrothermal vent metagenome</name>
    <dbReference type="NCBI Taxonomy" id="652676"/>
    <lineage>
        <taxon>unclassified sequences</taxon>
        <taxon>metagenomes</taxon>
        <taxon>ecological metagenomes</taxon>
    </lineage>
</organism>
<dbReference type="NCBIfam" id="NF002074">
    <property type="entry name" value="PRK00913.1-4"/>
    <property type="match status" value="1"/>
</dbReference>
<dbReference type="InterPro" id="IPR000819">
    <property type="entry name" value="Peptidase_M17_C"/>
</dbReference>
<dbReference type="PROSITE" id="PS00631">
    <property type="entry name" value="CYTOSOL_AP"/>
    <property type="match status" value="1"/>
</dbReference>
<accession>A0A1W1E4G7</accession>
<keyword evidence="4 8" id="KW-0031">Aminopeptidase</keyword>
<reference evidence="8" key="1">
    <citation type="submission" date="2016-10" db="EMBL/GenBank/DDBJ databases">
        <authorList>
            <person name="de Groot N.N."/>
        </authorList>
    </citation>
    <scope>NUCLEOTIDE SEQUENCE</scope>
</reference>
<gene>
    <name evidence="8" type="ORF">MNB_SUP05-SYMBIONT-7-264</name>
</gene>
<evidence type="ECO:0000259" key="7">
    <source>
        <dbReference type="PROSITE" id="PS00631"/>
    </source>
</evidence>
<dbReference type="EC" id="3.4.11.1" evidence="3"/>
<dbReference type="InterPro" id="IPR011356">
    <property type="entry name" value="Leucine_aapep/pepB"/>
</dbReference>
<dbReference type="HAMAP" id="MF_00181">
    <property type="entry name" value="Cytosol_peptidase_M17"/>
    <property type="match status" value="1"/>
</dbReference>
<dbReference type="PANTHER" id="PTHR11963">
    <property type="entry name" value="LEUCINE AMINOPEPTIDASE-RELATED"/>
    <property type="match status" value="1"/>
</dbReference>
<dbReference type="Pfam" id="PF00883">
    <property type="entry name" value="Peptidase_M17"/>
    <property type="match status" value="1"/>
</dbReference>
<dbReference type="EMBL" id="FPIA01000091">
    <property type="protein sequence ID" value="SFV88852.1"/>
    <property type="molecule type" value="Genomic_DNA"/>
</dbReference>
<evidence type="ECO:0000256" key="5">
    <source>
        <dbReference type="ARBA" id="ARBA00022670"/>
    </source>
</evidence>
<feature type="domain" description="Cytosol aminopeptidase" evidence="7">
    <location>
        <begin position="290"/>
        <end position="297"/>
    </location>
</feature>
<dbReference type="SUPFAM" id="SSF53187">
    <property type="entry name" value="Zn-dependent exopeptidases"/>
    <property type="match status" value="1"/>
</dbReference>
<protein>
    <recommendedName>
        <fullName evidence="3">leucyl aminopeptidase</fullName>
        <ecNumber evidence="3">3.4.11.1</ecNumber>
    </recommendedName>
</protein>
<sequence>MKFKINAVASSADTQVNFDKTLKLNTVRFNGNQLNIGLGEDAPTAKTLKKLALSLAQTANQFNLSALFLPALEVDDFVGIVTQAMANNDYQVQKVDLETPEANTLQSVSFAEGEQNSIDKAVAIASGMALSRTLGDMPSNVCTPTYLAETAQALAQEFGLECEVLEESDMSALGMGSLLSVSKGSIEPPKLISLSYTGNGTAKPIVLVGKGVTFDSGGISLKPGTGMDEMKYDMCGAAGVLGVMRAVAEMKPKVNLTIVVPTVENMPAHNASKPGDVVTSMSGKTIEILNTDAEGRLILCDALTYVAKFNPAVVIDTATLTGAVIVALGKHHCGVMANDQALADDLITAGKTALDTAWQLPLDDEYDELLKSNFADMGNIGGREAGTVTAACFLSRFTKDYRWAHIDIAGTAWVSGAKKGATGRPVPLLTQYVLNQI</sequence>
<keyword evidence="6 8" id="KW-0378">Hydrolase</keyword>
<comment type="catalytic activity">
    <reaction evidence="1">
        <text>Release of an N-terminal amino acid, Xaa-|-Yaa-, in which Xaa is preferably Leu, but may be other amino acids including Pro although not Arg or Lys, and Yaa may be Pro. Amino acid amides and methyl esters are also readily hydrolyzed, but rates on arylamides are exceedingly low.</text>
        <dbReference type="EC" id="3.4.11.1"/>
    </reaction>
</comment>
<dbReference type="GO" id="GO:0030145">
    <property type="term" value="F:manganese ion binding"/>
    <property type="evidence" value="ECO:0007669"/>
    <property type="project" value="InterPro"/>
</dbReference>
<dbReference type="InterPro" id="IPR023042">
    <property type="entry name" value="Peptidase_M17_leu_NH2_pept"/>
</dbReference>
<evidence type="ECO:0000256" key="1">
    <source>
        <dbReference type="ARBA" id="ARBA00000135"/>
    </source>
</evidence>
<keyword evidence="5" id="KW-0645">Protease</keyword>
<name>A0A1W1E4G7_9ZZZZ</name>
<comment type="similarity">
    <text evidence="2">Belongs to the peptidase M17 family.</text>
</comment>
<evidence type="ECO:0000256" key="2">
    <source>
        <dbReference type="ARBA" id="ARBA00009528"/>
    </source>
</evidence>
<evidence type="ECO:0000256" key="3">
    <source>
        <dbReference type="ARBA" id="ARBA00012565"/>
    </source>
</evidence>
<dbReference type="GO" id="GO:0005737">
    <property type="term" value="C:cytoplasm"/>
    <property type="evidence" value="ECO:0007669"/>
    <property type="project" value="InterPro"/>
</dbReference>
<proteinExistence type="inferred from homology"/>
<dbReference type="Gene3D" id="3.40.630.10">
    <property type="entry name" value="Zn peptidases"/>
    <property type="match status" value="1"/>
</dbReference>
<dbReference type="PANTHER" id="PTHR11963:SF23">
    <property type="entry name" value="CYTOSOL AMINOPEPTIDASE"/>
    <property type="match status" value="1"/>
</dbReference>
<dbReference type="AlphaFoldDB" id="A0A1W1E4G7"/>
<dbReference type="GO" id="GO:0070006">
    <property type="term" value="F:metalloaminopeptidase activity"/>
    <property type="evidence" value="ECO:0007669"/>
    <property type="project" value="InterPro"/>
</dbReference>
<dbReference type="CDD" id="cd00433">
    <property type="entry name" value="Peptidase_M17"/>
    <property type="match status" value="1"/>
</dbReference>
<dbReference type="GO" id="GO:0006508">
    <property type="term" value="P:proteolysis"/>
    <property type="evidence" value="ECO:0007669"/>
    <property type="project" value="UniProtKB-KW"/>
</dbReference>
<evidence type="ECO:0000256" key="4">
    <source>
        <dbReference type="ARBA" id="ARBA00022438"/>
    </source>
</evidence>
<evidence type="ECO:0000313" key="8">
    <source>
        <dbReference type="EMBL" id="SFV88852.1"/>
    </source>
</evidence>
<evidence type="ECO:0000256" key="6">
    <source>
        <dbReference type="ARBA" id="ARBA00022801"/>
    </source>
</evidence>